<proteinExistence type="predicted"/>
<dbReference type="OrthoDB" id="672418at2"/>
<name>A0A5P2GB98_9BACT</name>
<sequence length="143" mass="16438">MAKIELTGHIAETGEVKIWGRPRYDMWLKQYAGKDIKIMTETISNKRTTPQNAYYWSVVVPLVKSAINEFGNQYSSDDTHEFLKAQFNSEQVEVGSGLYIDMPQSTSKLDTKEFMEYILKIQQFSAEVFGLVIPDPQTNFINQ</sequence>
<keyword evidence="2" id="KW-1185">Reference proteome</keyword>
<protein>
    <submittedName>
        <fullName evidence="1">Uncharacterized protein</fullName>
    </submittedName>
</protein>
<gene>
    <name evidence="1" type="ORF">E0W69_009255</name>
</gene>
<dbReference type="SUPFAM" id="SSF103370">
    <property type="entry name" value="NinB"/>
    <property type="match status" value="1"/>
</dbReference>
<dbReference type="RefSeq" id="WP_131329779.1">
    <property type="nucleotide sequence ID" value="NZ_CP044016.1"/>
</dbReference>
<accession>A0A5P2GB98</accession>
<evidence type="ECO:0000313" key="1">
    <source>
        <dbReference type="EMBL" id="QES88831.1"/>
    </source>
</evidence>
<evidence type="ECO:0000313" key="2">
    <source>
        <dbReference type="Proteomes" id="UP000292424"/>
    </source>
</evidence>
<dbReference type="KEGG" id="arac:E0W69_009255"/>
<organism evidence="1 2">
    <name type="scientific">Rhizosphaericola mali</name>
    <dbReference type="NCBI Taxonomy" id="2545455"/>
    <lineage>
        <taxon>Bacteria</taxon>
        <taxon>Pseudomonadati</taxon>
        <taxon>Bacteroidota</taxon>
        <taxon>Chitinophagia</taxon>
        <taxon>Chitinophagales</taxon>
        <taxon>Chitinophagaceae</taxon>
        <taxon>Rhizosphaericola</taxon>
    </lineage>
</organism>
<dbReference type="Gene3D" id="1.10.3790.10">
    <property type="entry name" value="NinB"/>
    <property type="match status" value="1"/>
</dbReference>
<dbReference type="EMBL" id="CP044016">
    <property type="protein sequence ID" value="QES88831.1"/>
    <property type="molecule type" value="Genomic_DNA"/>
</dbReference>
<reference evidence="1 2" key="1">
    <citation type="submission" date="2019-09" db="EMBL/GenBank/DDBJ databases">
        <title>Complete genome sequence of Arachidicoccus sp. B3-10 isolated from apple orchard soil.</title>
        <authorList>
            <person name="Kim H.S."/>
            <person name="Han K.-I."/>
            <person name="Suh M.K."/>
            <person name="Lee K.C."/>
            <person name="Eom M.K."/>
            <person name="Kim J.-S."/>
            <person name="Kang S.W."/>
            <person name="Sin Y."/>
            <person name="Lee J.-S."/>
        </authorList>
    </citation>
    <scope>NUCLEOTIDE SEQUENCE [LARGE SCALE GENOMIC DNA]</scope>
    <source>
        <strain evidence="1 2">B3-10</strain>
    </source>
</reference>
<dbReference type="InterPro" id="IPR036619">
    <property type="entry name" value="NinB_sf"/>
</dbReference>
<dbReference type="Proteomes" id="UP000292424">
    <property type="component" value="Chromosome"/>
</dbReference>
<dbReference type="AlphaFoldDB" id="A0A5P2GB98"/>